<keyword evidence="5 9" id="KW-0560">Oxidoreductase</keyword>
<comment type="subcellular location">
    <subcellularLocation>
        <location evidence="2">Mitochondrion intermembrane space</location>
    </subcellularLocation>
</comment>
<evidence type="ECO:0000256" key="7">
    <source>
        <dbReference type="ARBA" id="ARBA00023157"/>
    </source>
</evidence>
<comment type="catalytic activity">
    <reaction evidence="8 9">
        <text>2 R'C(R)SH + O2 = R'C(R)S-S(R)CR' + H2O2</text>
        <dbReference type="Rhea" id="RHEA:17357"/>
        <dbReference type="ChEBI" id="CHEBI:15379"/>
        <dbReference type="ChEBI" id="CHEBI:16240"/>
        <dbReference type="ChEBI" id="CHEBI:16520"/>
        <dbReference type="ChEBI" id="CHEBI:17412"/>
        <dbReference type="EC" id="1.8.3.2"/>
    </reaction>
</comment>
<evidence type="ECO:0000256" key="4">
    <source>
        <dbReference type="ARBA" id="ARBA00022827"/>
    </source>
</evidence>
<dbReference type="EC" id="1.8.3.2" evidence="9"/>
<keyword evidence="3 9" id="KW-0285">Flavoprotein</keyword>
<dbReference type="GO" id="GO:0005739">
    <property type="term" value="C:mitochondrion"/>
    <property type="evidence" value="ECO:0000318"/>
    <property type="project" value="GO_Central"/>
</dbReference>
<dbReference type="Proteomes" id="UP000002279">
    <property type="component" value="Unplaced"/>
</dbReference>
<dbReference type="AlphaFoldDB" id="A0A6I8N040"/>
<dbReference type="OrthoDB" id="17199at2759"/>
<gene>
    <name evidence="12" type="primary">GFER</name>
</gene>
<protein>
    <recommendedName>
        <fullName evidence="9">Sulfhydryl oxidase</fullName>
        <ecNumber evidence="9">1.8.3.2</ecNumber>
    </recommendedName>
</protein>
<accession>A0A6I8N040</accession>
<evidence type="ECO:0000256" key="6">
    <source>
        <dbReference type="ARBA" id="ARBA00023128"/>
    </source>
</evidence>
<keyword evidence="13" id="KW-1185">Reference proteome</keyword>
<dbReference type="GO" id="GO:0016971">
    <property type="term" value="F:flavin-dependent sulfhydryl oxidase activity"/>
    <property type="evidence" value="ECO:0000318"/>
    <property type="project" value="GO_Central"/>
</dbReference>
<evidence type="ECO:0000259" key="11">
    <source>
        <dbReference type="PROSITE" id="PS51324"/>
    </source>
</evidence>
<evidence type="ECO:0000313" key="12">
    <source>
        <dbReference type="Ensembl" id="ENSOANP00000034330.1"/>
    </source>
</evidence>
<dbReference type="GeneID" id="114806003"/>
<keyword evidence="7" id="KW-1015">Disulfide bond</keyword>
<reference evidence="12" key="1">
    <citation type="submission" date="2025-08" db="UniProtKB">
        <authorList>
            <consortium name="Ensembl"/>
        </authorList>
    </citation>
    <scope>IDENTIFICATION</scope>
    <source>
        <strain evidence="12">Glennie</strain>
    </source>
</reference>
<dbReference type="FunFam" id="1.20.120.310:FF:000003">
    <property type="entry name" value="Sulfhydryl oxidase"/>
    <property type="match status" value="1"/>
</dbReference>
<evidence type="ECO:0000256" key="1">
    <source>
        <dbReference type="ARBA" id="ARBA00001974"/>
    </source>
</evidence>
<name>A0A6I8N040_ORNAN</name>
<dbReference type="GeneTree" id="ENSGT00390000001979"/>
<feature type="compositionally biased region" description="Low complexity" evidence="10">
    <location>
        <begin position="54"/>
        <end position="67"/>
    </location>
</feature>
<dbReference type="Pfam" id="PF04777">
    <property type="entry name" value="Evr1_Alr"/>
    <property type="match status" value="1"/>
</dbReference>
<feature type="domain" description="ERV/ALR sulfhydryl oxidase" evidence="11">
    <location>
        <begin position="128"/>
        <end position="228"/>
    </location>
</feature>
<feature type="compositionally biased region" description="Basic and acidic residues" evidence="10">
    <location>
        <begin position="68"/>
        <end position="82"/>
    </location>
</feature>
<proteinExistence type="predicted"/>
<reference evidence="12" key="2">
    <citation type="submission" date="2025-09" db="UniProtKB">
        <authorList>
            <consortium name="Ensembl"/>
        </authorList>
    </citation>
    <scope>IDENTIFICATION</scope>
    <source>
        <strain evidence="12">Glennie</strain>
    </source>
</reference>
<evidence type="ECO:0000313" key="13">
    <source>
        <dbReference type="Proteomes" id="UP000002279"/>
    </source>
</evidence>
<dbReference type="FunCoup" id="A0A6I8N040">
    <property type="interactions" value="1785"/>
</dbReference>
<comment type="cofactor">
    <cofactor evidence="1 9">
        <name>FAD</name>
        <dbReference type="ChEBI" id="CHEBI:57692"/>
    </cofactor>
</comment>
<dbReference type="PROSITE" id="PS51324">
    <property type="entry name" value="ERV_ALR"/>
    <property type="match status" value="1"/>
</dbReference>
<dbReference type="PANTHER" id="PTHR12645:SF0">
    <property type="entry name" value="FAD-LINKED SULFHYDRYL OXIDASE ALR"/>
    <property type="match status" value="1"/>
</dbReference>
<dbReference type="OMA" id="PCRTCNT"/>
<dbReference type="GO" id="GO:0005758">
    <property type="term" value="C:mitochondrial intermembrane space"/>
    <property type="evidence" value="ECO:0007669"/>
    <property type="project" value="UniProtKB-SubCell"/>
</dbReference>
<dbReference type="RefSeq" id="XP_028904454.1">
    <property type="nucleotide sequence ID" value="XM_029048621.2"/>
</dbReference>
<dbReference type="InterPro" id="IPR039799">
    <property type="entry name" value="ALR/ERV"/>
</dbReference>
<evidence type="ECO:0000256" key="2">
    <source>
        <dbReference type="ARBA" id="ARBA00004569"/>
    </source>
</evidence>
<evidence type="ECO:0000256" key="3">
    <source>
        <dbReference type="ARBA" id="ARBA00022630"/>
    </source>
</evidence>
<dbReference type="InterPro" id="IPR036774">
    <property type="entry name" value="ERV/ALR_sulphydryl_oxid_sf"/>
</dbReference>
<dbReference type="PANTHER" id="PTHR12645">
    <property type="entry name" value="ALR/ERV"/>
    <property type="match status" value="1"/>
</dbReference>
<organism evidence="12 13">
    <name type="scientific">Ornithorhynchus anatinus</name>
    <name type="common">Duckbill platypus</name>
    <dbReference type="NCBI Taxonomy" id="9258"/>
    <lineage>
        <taxon>Eukaryota</taxon>
        <taxon>Metazoa</taxon>
        <taxon>Chordata</taxon>
        <taxon>Craniata</taxon>
        <taxon>Vertebrata</taxon>
        <taxon>Euteleostomi</taxon>
        <taxon>Mammalia</taxon>
        <taxon>Monotremata</taxon>
        <taxon>Ornithorhynchidae</taxon>
        <taxon>Ornithorhynchus</taxon>
    </lineage>
</organism>
<evidence type="ECO:0000256" key="9">
    <source>
        <dbReference type="RuleBase" id="RU371123"/>
    </source>
</evidence>
<keyword evidence="4 9" id="KW-0274">FAD</keyword>
<dbReference type="CTD" id="2671"/>
<keyword evidence="6" id="KW-0496">Mitochondrion</keyword>
<dbReference type="GO" id="GO:0050660">
    <property type="term" value="F:flavin adenine dinucleotide binding"/>
    <property type="evidence" value="ECO:0000318"/>
    <property type="project" value="GO_Central"/>
</dbReference>
<dbReference type="GO" id="GO:0001889">
    <property type="term" value="P:liver development"/>
    <property type="evidence" value="ECO:0000318"/>
    <property type="project" value="GO_Central"/>
</dbReference>
<dbReference type="Ensembl" id="ENSOANT00000065151.1">
    <property type="protein sequence ID" value="ENSOANP00000034330.1"/>
    <property type="gene ID" value="ENSOANG00000049373.1"/>
</dbReference>
<dbReference type="Gene3D" id="1.20.120.310">
    <property type="entry name" value="ERV/ALR sulfhydryl oxidase domain"/>
    <property type="match status" value="1"/>
</dbReference>
<evidence type="ECO:0000256" key="8">
    <source>
        <dbReference type="ARBA" id="ARBA00048864"/>
    </source>
</evidence>
<evidence type="ECO:0000256" key="10">
    <source>
        <dbReference type="SAM" id="MobiDB-lite"/>
    </source>
</evidence>
<evidence type="ECO:0000256" key="5">
    <source>
        <dbReference type="ARBA" id="ARBA00023002"/>
    </source>
</evidence>
<dbReference type="SUPFAM" id="SSF69000">
    <property type="entry name" value="FAD-dependent thiol oxidase"/>
    <property type="match status" value="1"/>
</dbReference>
<dbReference type="KEGG" id="oaa:114806003"/>
<feature type="region of interest" description="Disordered" evidence="10">
    <location>
        <begin position="54"/>
        <end position="131"/>
    </location>
</feature>
<feature type="compositionally biased region" description="Basic and acidic residues" evidence="10">
    <location>
        <begin position="103"/>
        <end position="131"/>
    </location>
</feature>
<sequence>MAPPLPVRPRGLPPLTLLLYWHRRRRAGRPGPAQAPRPLLAAALPRAPRRLCAAEMAAAAEAGPDNGPGDRPDPRPEADPRPGGKGQAQGKKKPCRTCVDFKSWVKEQKKSKPSTSRKDEVPEERTDCPLDREELGRNSWSFLHTMAAYYPDQPTNAQQRDMVQFMNLFSKFFPCEECAEDIRKRIKRSQPDTRSRTHLSQWMCRLHNQVNRKLGKPEFDCSLVDERWRDGWKDGSCD</sequence>
<dbReference type="Bgee" id="ENSOANG00000049373">
    <property type="expression patterns" value="Expressed in testis and 7 other cell types or tissues"/>
</dbReference>
<dbReference type="InParanoid" id="A0A6I8N040"/>
<dbReference type="InterPro" id="IPR017905">
    <property type="entry name" value="ERV/ALR_sulphydryl_oxidase"/>
</dbReference>